<organism evidence="2 3">
    <name type="scientific">Permianibacter aggregans</name>
    <dbReference type="NCBI Taxonomy" id="1510150"/>
    <lineage>
        <taxon>Bacteria</taxon>
        <taxon>Pseudomonadati</taxon>
        <taxon>Pseudomonadota</taxon>
        <taxon>Gammaproteobacteria</taxon>
        <taxon>Pseudomonadales</taxon>
        <taxon>Pseudomonadaceae</taxon>
        <taxon>Permianibacter</taxon>
    </lineage>
</organism>
<comment type="caution">
    <text evidence="2">The sequence shown here is derived from an EMBL/GenBank/DDBJ whole genome shotgun (WGS) entry which is preliminary data.</text>
</comment>
<feature type="transmembrane region" description="Helical" evidence="1">
    <location>
        <begin position="90"/>
        <end position="117"/>
    </location>
</feature>
<sequence>MSLLDSYLEAVRSYLPPTAKDDIIEELRDELRSQAEAWEQQRGEPLSEQDWHKLLLQAGHPASAAAKFYEAEPLLGNHMSGLFWLALKPLAYVLIGIYTAIAVFNVFGGQNLIQAIIQGASQASWAFVFGIGALVLTLAVLERQQIRFNVFGHWHPSRLPRDPKRYVIARSESMFEIIFGVIFIAWWLGRIEFMNMFPIDHLEFDVSLSTAWHPYFYPILVLSIIELGAALINFAHPVRTRIKAIARLAVSAVTLFIAYQLLMADALLTVTGPTDAVENFTRVNYWMERSVDFILVAIVVVYLFEIGSDLRLLLSKPFGRMSAEKSQA</sequence>
<gene>
    <name evidence="2" type="ORF">EV696_102306</name>
</gene>
<dbReference type="OrthoDB" id="116789at2"/>
<evidence type="ECO:0000313" key="2">
    <source>
        <dbReference type="EMBL" id="TDQ50623.1"/>
    </source>
</evidence>
<evidence type="ECO:0000256" key="1">
    <source>
        <dbReference type="SAM" id="Phobius"/>
    </source>
</evidence>
<evidence type="ECO:0000313" key="3">
    <source>
        <dbReference type="Proteomes" id="UP000295375"/>
    </source>
</evidence>
<name>A0A4R6UXH5_9GAMM</name>
<dbReference type="AlphaFoldDB" id="A0A4R6UXH5"/>
<reference evidence="2 3" key="1">
    <citation type="submission" date="2019-03" db="EMBL/GenBank/DDBJ databases">
        <title>Genomic Encyclopedia of Type Strains, Phase IV (KMG-IV): sequencing the most valuable type-strain genomes for metagenomic binning, comparative biology and taxonomic classification.</title>
        <authorList>
            <person name="Goeker M."/>
        </authorList>
    </citation>
    <scope>NUCLEOTIDE SEQUENCE [LARGE SCALE GENOMIC DNA]</scope>
    <source>
        <strain evidence="2 3">DSM 103792</strain>
    </source>
</reference>
<accession>A0A4R6UXH5</accession>
<feature type="transmembrane region" description="Helical" evidence="1">
    <location>
        <begin position="215"/>
        <end position="232"/>
    </location>
</feature>
<feature type="transmembrane region" description="Helical" evidence="1">
    <location>
        <begin position="293"/>
        <end position="314"/>
    </location>
</feature>
<feature type="transmembrane region" description="Helical" evidence="1">
    <location>
        <begin position="123"/>
        <end position="141"/>
    </location>
</feature>
<feature type="transmembrane region" description="Helical" evidence="1">
    <location>
        <begin position="167"/>
        <end position="188"/>
    </location>
</feature>
<proteinExistence type="predicted"/>
<protein>
    <submittedName>
        <fullName evidence="2">Uncharacterized protein</fullName>
    </submittedName>
</protein>
<dbReference type="Proteomes" id="UP000295375">
    <property type="component" value="Unassembled WGS sequence"/>
</dbReference>
<keyword evidence="1" id="KW-0812">Transmembrane</keyword>
<feature type="transmembrane region" description="Helical" evidence="1">
    <location>
        <begin position="244"/>
        <end position="262"/>
    </location>
</feature>
<keyword evidence="1" id="KW-1133">Transmembrane helix</keyword>
<keyword evidence="3" id="KW-1185">Reference proteome</keyword>
<dbReference type="EMBL" id="SNYM01000002">
    <property type="protein sequence ID" value="TDQ50623.1"/>
    <property type="molecule type" value="Genomic_DNA"/>
</dbReference>
<keyword evidence="1" id="KW-0472">Membrane</keyword>
<dbReference type="RefSeq" id="WP_133587945.1">
    <property type="nucleotide sequence ID" value="NZ_CP037953.1"/>
</dbReference>